<protein>
    <submittedName>
        <fullName evidence="1">Uncharacterized protein</fullName>
    </submittedName>
</protein>
<gene>
    <name evidence="1" type="ORF">DEO72_LG9g1499</name>
</gene>
<dbReference type="EMBL" id="CP039353">
    <property type="protein sequence ID" value="QCE06486.1"/>
    <property type="molecule type" value="Genomic_DNA"/>
</dbReference>
<organism evidence="1 2">
    <name type="scientific">Vigna unguiculata</name>
    <name type="common">Cowpea</name>
    <dbReference type="NCBI Taxonomy" id="3917"/>
    <lineage>
        <taxon>Eukaryota</taxon>
        <taxon>Viridiplantae</taxon>
        <taxon>Streptophyta</taxon>
        <taxon>Embryophyta</taxon>
        <taxon>Tracheophyta</taxon>
        <taxon>Spermatophyta</taxon>
        <taxon>Magnoliopsida</taxon>
        <taxon>eudicotyledons</taxon>
        <taxon>Gunneridae</taxon>
        <taxon>Pentapetalae</taxon>
        <taxon>rosids</taxon>
        <taxon>fabids</taxon>
        <taxon>Fabales</taxon>
        <taxon>Fabaceae</taxon>
        <taxon>Papilionoideae</taxon>
        <taxon>50 kb inversion clade</taxon>
        <taxon>NPAAA clade</taxon>
        <taxon>indigoferoid/millettioid clade</taxon>
        <taxon>Phaseoleae</taxon>
        <taxon>Vigna</taxon>
    </lineage>
</organism>
<accession>A0A4D6MYE1</accession>
<proteinExistence type="predicted"/>
<evidence type="ECO:0000313" key="2">
    <source>
        <dbReference type="Proteomes" id="UP000501690"/>
    </source>
</evidence>
<sequence length="140" mass="15786">MATTIFIHVLRLRNDNLKIFFNAATYKPQLVEHVREIMLGTTLRNTSHNSRDVILSHNLKNVTCLPSIPSYNSRDVILSHNSRNALAKPILKPLFQAYQMLDHGPRIFMLPEAAHCGPASTNLPARSPTLWTSPPIVQHT</sequence>
<evidence type="ECO:0000313" key="1">
    <source>
        <dbReference type="EMBL" id="QCE06486.1"/>
    </source>
</evidence>
<keyword evidence="2" id="KW-1185">Reference proteome</keyword>
<reference evidence="1 2" key="1">
    <citation type="submission" date="2019-04" db="EMBL/GenBank/DDBJ databases">
        <title>An improved genome assembly and genetic linkage map for asparagus bean, Vigna unguiculata ssp. sesquipedialis.</title>
        <authorList>
            <person name="Xia Q."/>
            <person name="Zhang R."/>
            <person name="Dong Y."/>
        </authorList>
    </citation>
    <scope>NUCLEOTIDE SEQUENCE [LARGE SCALE GENOMIC DNA]</scope>
    <source>
        <tissue evidence="1">Leaf</tissue>
    </source>
</reference>
<name>A0A4D6MYE1_VIGUN</name>
<dbReference type="Proteomes" id="UP000501690">
    <property type="component" value="Linkage Group LG9"/>
</dbReference>
<dbReference type="AlphaFoldDB" id="A0A4D6MYE1"/>